<evidence type="ECO:0000256" key="4">
    <source>
        <dbReference type="ARBA" id="ARBA00022671"/>
    </source>
</evidence>
<dbReference type="InterPro" id="IPR036508">
    <property type="entry name" value="Chitin-bd_dom_sf"/>
</dbReference>
<evidence type="ECO:0000256" key="6">
    <source>
        <dbReference type="ARBA" id="ARBA00022737"/>
    </source>
</evidence>
<dbReference type="InterPro" id="IPR002557">
    <property type="entry name" value="Chitin-bd_dom"/>
</dbReference>
<dbReference type="Gene3D" id="2.40.10.500">
    <property type="match status" value="1"/>
</dbReference>
<dbReference type="InterPro" id="IPR020583">
    <property type="entry name" value="Inositol_monoP_metal-BS"/>
</dbReference>
<feature type="binding site" evidence="19">
    <location>
        <position position="1343"/>
    </location>
    <ligand>
        <name>Mg(2+)</name>
        <dbReference type="ChEBI" id="CHEBI:18420"/>
        <label>1</label>
        <note>catalytic</note>
    </ligand>
</feature>
<reference evidence="24" key="2">
    <citation type="submission" date="2021-08" db="EMBL/GenBank/DDBJ databases">
        <authorList>
            <person name="Eriksson T."/>
        </authorList>
    </citation>
    <scope>NUCLEOTIDE SEQUENCE</scope>
    <source>
        <strain evidence="24">Stoneville</strain>
        <tissue evidence="24">Whole head</tissue>
    </source>
</reference>
<dbReference type="EC" id="3.1.3.57" evidence="16"/>
<evidence type="ECO:0000256" key="12">
    <source>
        <dbReference type="ARBA" id="ARBA00044466"/>
    </source>
</evidence>
<keyword evidence="25" id="KW-1185">Reference proteome</keyword>
<comment type="cofactor">
    <cofactor evidence="1 19">
        <name>Mg(2+)</name>
        <dbReference type="ChEBI" id="CHEBI:18420"/>
    </cofactor>
</comment>
<feature type="binding site" evidence="19">
    <location>
        <position position="1471"/>
    </location>
    <ligand>
        <name>Mg(2+)</name>
        <dbReference type="ChEBI" id="CHEBI:18420"/>
        <label>1</label>
        <note>catalytic</note>
    </ligand>
</feature>
<evidence type="ECO:0000256" key="20">
    <source>
        <dbReference type="PROSITE-ProRule" id="PRU00504"/>
    </source>
</evidence>
<evidence type="ECO:0000256" key="3">
    <source>
        <dbReference type="ARBA" id="ARBA00012633"/>
    </source>
</evidence>
<feature type="binding site" evidence="19">
    <location>
        <position position="1345"/>
    </location>
    <ligand>
        <name>Mg(2+)</name>
        <dbReference type="ChEBI" id="CHEBI:18420"/>
        <label>1</label>
        <note>catalytic</note>
    </ligand>
</feature>
<evidence type="ECO:0000259" key="23">
    <source>
        <dbReference type="PROSITE" id="PS50940"/>
    </source>
</evidence>
<dbReference type="PROSITE" id="PS00630">
    <property type="entry name" value="IMP_2"/>
    <property type="match status" value="1"/>
</dbReference>
<dbReference type="GO" id="GO:0004441">
    <property type="term" value="F:inositol-1,4-bisphosphate 1-phosphatase activity"/>
    <property type="evidence" value="ECO:0007669"/>
    <property type="project" value="UniProtKB-EC"/>
</dbReference>
<comment type="catalytic activity">
    <reaction evidence="11">
        <text>1D-myo-inositol 1,3,4-trisphosphate + H2O = 1D-myo-inositol 3,4-bisphosphate + phosphate</text>
        <dbReference type="Rhea" id="RHEA:70319"/>
        <dbReference type="ChEBI" id="CHEBI:15377"/>
        <dbReference type="ChEBI" id="CHEBI:43474"/>
        <dbReference type="ChEBI" id="CHEBI:58414"/>
        <dbReference type="ChEBI" id="CHEBI:83241"/>
    </reaction>
    <physiologicalReaction direction="left-to-right" evidence="11">
        <dbReference type="Rhea" id="RHEA:70320"/>
    </physiologicalReaction>
</comment>
<evidence type="ECO:0000256" key="21">
    <source>
        <dbReference type="SAM" id="Coils"/>
    </source>
</evidence>
<accession>A0A8J6H871</accession>
<dbReference type="Gene3D" id="2.120.10.30">
    <property type="entry name" value="TolB, C-terminal domain"/>
    <property type="match status" value="4"/>
</dbReference>
<evidence type="ECO:0000256" key="9">
    <source>
        <dbReference type="ARBA" id="ARBA00040342"/>
    </source>
</evidence>
<dbReference type="Gene3D" id="3.30.540.10">
    <property type="entry name" value="Fructose-1,6-Bisphosphatase, subunit A, domain 1"/>
    <property type="match status" value="1"/>
</dbReference>
<sequence>MLLPNLKLQKPTRKSHYHDYTSERKFYKAKTEAKDHYIMENIQEDAAEECNIRLCRQCIDNNHPKEHTLIENVNEEENDETVQNELDILRNRIESLKESISDAMNNCRTMRVRIQTRTQEVMVQIDQGFDQYRAELRARRADVLNGLQQEADTSISTLEAQLQQFTNVSDRLAFLRKLLHPDTPWNIKQYIIINEMANDELTDYNSLHLEPTVAYDIKFTRSNTNIFESLGTLTTSLHQLAIQAPNPLQEAASTAKGPSTSDSQSLALPRQIYSSEVHVDLTSTSLPECPFLVFGKKGSNDGELHDPWGICCNKLGHFIIADRCNNRIQVFDADGKFLYKFGSEGENHGQFQCPSGVAINPANQIVVCDKNNHRLQFFTMEGQFVDAFGSKGWRKGEFMFPWDVACSTLGNIVVSDPHNHRVQLFSSTREFIAEFSAKKEICNFPFKYPRGVCFAPGGSVVVSDVANTSINFKCVMAHPEEHELRQEGGEEGLTQDLNALRDQVNAIKERISIAINDNRTMHLRVKMKTQQTYTAGNVRQNIIINEIANDELNHLRNLSVEPCVSDYLEFIPCNRRIIASLGRLEAPINLYRLEAIGPRPQLPTPSAEGEPSTSGAQALALPNQIPNGHMSLTLLRNESGRPSLIFGRPGSNDGELLRPWGICCNKLGHFIVSDRCNNRIQVFDTDGRFLYKFGSAGEYYGQFQRPAGITVNVDNQIVVCDKDNHRIQIFTMEGNFLGTFGSKGSDNGKFFYPWDVSCSTTRKIVVSDSRNDRVQVFTATGEFISKFSNKQRNCYFPFEFPRGVCFAPDETIVVSDFNNHRIVFLQKRFQRTQYWGGQEGDGDYQFSRPQGIVIDDSGNIVIADSKNNRILVYDRFGGFQYKFGRCGTAPGAFSRPQAICLTPAGRIAVVDGENNRIQKLFNDCYDSQLNVNYLCMFTKAFTPLLYLSVVSLLTLGHLSHGFPKDSELPNYPRYSSENRHLLQRGFKPRSPSPFSSVVEDYEDAHAAATQQRSFAENPYLYQNAIPIKQKIQQVVRPGKTGPQQFRNPEEPLREKDQKELDEEEIEEPDRLSLLLPQSKFVCTSKNTGYYADEELGCEVFHYCQDNAKHSWICPEGFTFHQVHLICMPPGGDNICEKSSQFHFVNEYLYKPVNLEEYQQKPNVSLRYSERFYPQNYYEDNNENEQNEENRAPVAHRNSVRVTQNVPEQVTRATFRPETSLGQVFRTIMAQNAPLVLRLLASSVTAANRAGKIIRDIMTRGDLGIVDKGVNDLQTEADRSAQRCIIASLSQQYPDLTIIGEEGANSYEVPSDWIVTDYDKTVISKDCPHEYLSITKDDIVVWVDPLDGTSEYTQGLLEHVTVLVGLSIKGKPIAGVIHQPYYDYKNGNLLGRTIWGLVGMGVGGFIPQDPPAGKLIVTTTRSHSDGTVQKALEALSPDEIIRVGGAGYKVLMLIEGKAHAYVFASKGCKKWDTCAPEAVLLASGGKLTDMHGFPYSYGKDVQHPNVGGVFATVKGFDHEKLLSKIPQEVKDKLK</sequence>
<dbReference type="PROSITE" id="PS50940">
    <property type="entry name" value="CHIT_BIND_II"/>
    <property type="match status" value="1"/>
</dbReference>
<keyword evidence="4" id="KW-0452">Lithium</keyword>
<feature type="coiled-coil region" evidence="21">
    <location>
        <begin position="72"/>
        <end position="106"/>
    </location>
</feature>
<dbReference type="GO" id="GO:0008441">
    <property type="term" value="F:3'(2'),5'-bisphosphate nucleotidase activity"/>
    <property type="evidence" value="ECO:0007669"/>
    <property type="project" value="UniProtKB-EC"/>
</dbReference>
<feature type="repeat" description="NHL" evidence="20">
    <location>
        <begin position="293"/>
        <end position="334"/>
    </location>
</feature>
<feature type="compositionally biased region" description="Basic and acidic residues" evidence="22">
    <location>
        <begin position="1047"/>
        <end position="1058"/>
    </location>
</feature>
<feature type="repeat" description="NHL" evidence="20">
    <location>
        <begin position="797"/>
        <end position="828"/>
    </location>
</feature>
<comment type="similarity">
    <text evidence="2">Belongs to the inositol monophosphatase superfamily.</text>
</comment>
<dbReference type="Gene3D" id="3.40.190.80">
    <property type="match status" value="1"/>
</dbReference>
<dbReference type="InterPro" id="IPR020550">
    <property type="entry name" value="Inositol_monophosphatase_CS"/>
</dbReference>
<dbReference type="Pfam" id="PF01436">
    <property type="entry name" value="NHL"/>
    <property type="match status" value="8"/>
</dbReference>
<evidence type="ECO:0000256" key="13">
    <source>
        <dbReference type="ARBA" id="ARBA00044478"/>
    </source>
</evidence>
<organism evidence="24 25">
    <name type="scientific">Tenebrio molitor</name>
    <name type="common">Yellow mealworm beetle</name>
    <dbReference type="NCBI Taxonomy" id="7067"/>
    <lineage>
        <taxon>Eukaryota</taxon>
        <taxon>Metazoa</taxon>
        <taxon>Ecdysozoa</taxon>
        <taxon>Arthropoda</taxon>
        <taxon>Hexapoda</taxon>
        <taxon>Insecta</taxon>
        <taxon>Pterygota</taxon>
        <taxon>Neoptera</taxon>
        <taxon>Endopterygota</taxon>
        <taxon>Coleoptera</taxon>
        <taxon>Polyphaga</taxon>
        <taxon>Cucujiformia</taxon>
        <taxon>Tenebrionidae</taxon>
        <taxon>Tenebrio</taxon>
    </lineage>
</organism>
<protein>
    <recommendedName>
        <fullName evidence="9">3'(2'),5'-bisphosphate nucleotidase 1</fullName>
        <ecNumber evidence="16">3.1.3.57</ecNumber>
        <ecNumber evidence="3">3.1.3.7</ecNumber>
    </recommendedName>
    <alternativeName>
        <fullName evidence="17">3'-phosphoadenosine 5'-phosphate phosphatase</fullName>
    </alternativeName>
    <alternativeName>
        <fullName evidence="10">Bisphosphate 3'-nucleotidase 1</fullName>
    </alternativeName>
    <alternativeName>
        <fullName evidence="18">Inositol-polyphosphate 1-phosphatase</fullName>
    </alternativeName>
</protein>
<dbReference type="GO" id="GO:0008061">
    <property type="term" value="F:chitin binding"/>
    <property type="evidence" value="ECO:0007669"/>
    <property type="project" value="InterPro"/>
</dbReference>
<dbReference type="InterPro" id="IPR001258">
    <property type="entry name" value="NHL_repeat"/>
</dbReference>
<dbReference type="EMBL" id="JABDTM020028295">
    <property type="protein sequence ID" value="KAH0809162.1"/>
    <property type="molecule type" value="Genomic_DNA"/>
</dbReference>
<feature type="repeat" description="NHL" evidence="20">
    <location>
        <begin position="737"/>
        <end position="780"/>
    </location>
</feature>
<dbReference type="CDD" id="cd01640">
    <property type="entry name" value="IPPase"/>
    <property type="match status" value="1"/>
</dbReference>
<evidence type="ECO:0000256" key="1">
    <source>
        <dbReference type="ARBA" id="ARBA00001946"/>
    </source>
</evidence>
<reference evidence="24" key="1">
    <citation type="journal article" date="2020" name="J Insects Food Feed">
        <title>The yellow mealworm (Tenebrio molitor) genome: a resource for the emerging insects as food and feed industry.</title>
        <authorList>
            <person name="Eriksson T."/>
            <person name="Andere A."/>
            <person name="Kelstrup H."/>
            <person name="Emery V."/>
            <person name="Picard C."/>
        </authorList>
    </citation>
    <scope>NUCLEOTIDE SEQUENCE</scope>
    <source>
        <strain evidence="24">Stoneville</strain>
        <tissue evidence="24">Whole head</tissue>
    </source>
</reference>
<feature type="domain" description="Chitin-binding type-2" evidence="23">
    <location>
        <begin position="1079"/>
        <end position="1137"/>
    </location>
</feature>
<evidence type="ECO:0000256" key="11">
    <source>
        <dbReference type="ARBA" id="ARBA00044465"/>
    </source>
</evidence>
<comment type="caution">
    <text evidence="24">The sequence shown here is derived from an EMBL/GenBank/DDBJ whole genome shotgun (WGS) entry which is preliminary data.</text>
</comment>
<evidence type="ECO:0000256" key="19">
    <source>
        <dbReference type="PIRSR" id="PIRSR600760-2"/>
    </source>
</evidence>
<comment type="catalytic activity">
    <reaction evidence="14">
        <text>adenosine 3',5'-bisphosphate + H2O = AMP + phosphate</text>
        <dbReference type="Rhea" id="RHEA:10040"/>
        <dbReference type="ChEBI" id="CHEBI:15377"/>
        <dbReference type="ChEBI" id="CHEBI:43474"/>
        <dbReference type="ChEBI" id="CHEBI:58343"/>
        <dbReference type="ChEBI" id="CHEBI:456215"/>
        <dbReference type="EC" id="3.1.3.7"/>
    </reaction>
    <physiologicalReaction direction="left-to-right" evidence="14">
        <dbReference type="Rhea" id="RHEA:10041"/>
    </physiologicalReaction>
</comment>
<evidence type="ECO:0000256" key="15">
    <source>
        <dbReference type="ARBA" id="ARBA00044484"/>
    </source>
</evidence>
<proteinExistence type="inferred from homology"/>
<evidence type="ECO:0000313" key="25">
    <source>
        <dbReference type="Proteomes" id="UP000719412"/>
    </source>
</evidence>
<dbReference type="SUPFAM" id="SSF57625">
    <property type="entry name" value="Invertebrate chitin-binding proteins"/>
    <property type="match status" value="1"/>
</dbReference>
<feature type="repeat" description="NHL" evidence="20">
    <location>
        <begin position="338"/>
        <end position="381"/>
    </location>
</feature>
<dbReference type="GO" id="GO:0005576">
    <property type="term" value="C:extracellular region"/>
    <property type="evidence" value="ECO:0007669"/>
    <property type="project" value="InterPro"/>
</dbReference>
<dbReference type="GO" id="GO:0046854">
    <property type="term" value="P:phosphatidylinositol phosphate biosynthetic process"/>
    <property type="evidence" value="ECO:0007669"/>
    <property type="project" value="InterPro"/>
</dbReference>
<evidence type="ECO:0000256" key="10">
    <source>
        <dbReference type="ARBA" id="ARBA00041815"/>
    </source>
</evidence>
<evidence type="ECO:0000256" key="14">
    <source>
        <dbReference type="ARBA" id="ARBA00044479"/>
    </source>
</evidence>
<dbReference type="EC" id="3.1.3.7" evidence="3"/>
<dbReference type="FunFam" id="3.40.190.80:FF:000006">
    <property type="entry name" value="Bisphosphate nucleotidase 1"/>
    <property type="match status" value="1"/>
</dbReference>
<dbReference type="SUPFAM" id="SSF101898">
    <property type="entry name" value="NHL repeat"/>
    <property type="match status" value="2"/>
</dbReference>
<dbReference type="PANTHER" id="PTHR24104">
    <property type="entry name" value="E3 UBIQUITIN-PROTEIN LIGASE NHLRC1-RELATED"/>
    <property type="match status" value="1"/>
</dbReference>
<feature type="coiled-coil region" evidence="21">
    <location>
        <begin position="490"/>
        <end position="517"/>
    </location>
</feature>
<feature type="region of interest" description="Disordered" evidence="22">
    <location>
        <begin position="1038"/>
        <end position="1068"/>
    </location>
</feature>
<feature type="repeat" description="NHL" evidence="20">
    <location>
        <begin position="643"/>
        <end position="686"/>
    </location>
</feature>
<feature type="repeat" description="NHL" evidence="20">
    <location>
        <begin position="837"/>
        <end position="876"/>
    </location>
</feature>
<dbReference type="InterPro" id="IPR000760">
    <property type="entry name" value="Inositol_monophosphatase-like"/>
</dbReference>
<feature type="repeat" description="NHL" evidence="20">
    <location>
        <begin position="690"/>
        <end position="733"/>
    </location>
</feature>
<keyword evidence="6" id="KW-0677">Repeat</keyword>
<dbReference type="PROSITE" id="PS00629">
    <property type="entry name" value="IMP_1"/>
    <property type="match status" value="1"/>
</dbReference>
<dbReference type="PANTHER" id="PTHR24104:SF48">
    <property type="entry name" value="PROTEIN WECH"/>
    <property type="match status" value="1"/>
</dbReference>
<comment type="catalytic activity">
    <reaction evidence="12">
        <text>adenosine 2',5'-bisphosphate + H2O = AMP + phosphate</text>
        <dbReference type="Rhea" id="RHEA:77643"/>
        <dbReference type="ChEBI" id="CHEBI:15377"/>
        <dbReference type="ChEBI" id="CHEBI:43474"/>
        <dbReference type="ChEBI" id="CHEBI:194156"/>
        <dbReference type="ChEBI" id="CHEBI:456215"/>
        <dbReference type="EC" id="3.1.3.7"/>
    </reaction>
    <physiologicalReaction direction="left-to-right" evidence="12">
        <dbReference type="Rhea" id="RHEA:77644"/>
    </physiologicalReaction>
</comment>
<evidence type="ECO:0000256" key="2">
    <source>
        <dbReference type="ARBA" id="ARBA00009759"/>
    </source>
</evidence>
<keyword evidence="7" id="KW-0378">Hydrolase</keyword>
<feature type="repeat" description="NHL" evidence="20">
    <location>
        <begin position="388"/>
        <end position="428"/>
    </location>
</feature>
<dbReference type="PROSITE" id="PS51125">
    <property type="entry name" value="NHL"/>
    <property type="match status" value="9"/>
</dbReference>
<keyword evidence="8 19" id="KW-0460">Magnesium</keyword>
<feature type="repeat" description="NHL" evidence="20">
    <location>
        <begin position="880"/>
        <end position="923"/>
    </location>
</feature>
<dbReference type="GO" id="GO:0000209">
    <property type="term" value="P:protein polyubiquitination"/>
    <property type="evidence" value="ECO:0007669"/>
    <property type="project" value="TreeGrafter"/>
</dbReference>
<evidence type="ECO:0000256" key="8">
    <source>
        <dbReference type="ARBA" id="ARBA00022842"/>
    </source>
</evidence>
<dbReference type="GO" id="GO:0043161">
    <property type="term" value="P:proteasome-mediated ubiquitin-dependent protein catabolic process"/>
    <property type="evidence" value="ECO:0007669"/>
    <property type="project" value="TreeGrafter"/>
</dbReference>
<feature type="binding site" evidence="19">
    <location>
        <position position="1346"/>
    </location>
    <ligand>
        <name>Mg(2+)</name>
        <dbReference type="ChEBI" id="CHEBI:18420"/>
        <label>1</label>
        <note>catalytic</note>
    </ligand>
</feature>
<dbReference type="GO" id="GO:0061630">
    <property type="term" value="F:ubiquitin protein ligase activity"/>
    <property type="evidence" value="ECO:0007669"/>
    <property type="project" value="TreeGrafter"/>
</dbReference>
<comment type="catalytic activity">
    <reaction evidence="13">
        <text>1D-myo-inositol 1,4-bisphosphate + H2O = 1D-myo-inositol 4-phosphate + phosphate</text>
        <dbReference type="Rhea" id="RHEA:15553"/>
        <dbReference type="ChEBI" id="CHEBI:15377"/>
        <dbReference type="ChEBI" id="CHEBI:43474"/>
        <dbReference type="ChEBI" id="CHEBI:58282"/>
        <dbReference type="ChEBI" id="CHEBI:58469"/>
        <dbReference type="EC" id="3.1.3.57"/>
    </reaction>
    <physiologicalReaction direction="left-to-right" evidence="13">
        <dbReference type="Rhea" id="RHEA:15554"/>
    </physiologicalReaction>
</comment>
<feature type="binding site" evidence="19">
    <location>
        <position position="1300"/>
    </location>
    <ligand>
        <name>Mg(2+)</name>
        <dbReference type="ChEBI" id="CHEBI:18420"/>
        <label>1</label>
        <note>catalytic</note>
    </ligand>
</feature>
<evidence type="ECO:0000313" key="24">
    <source>
        <dbReference type="EMBL" id="KAH0809162.1"/>
    </source>
</evidence>
<dbReference type="InterPro" id="IPR011042">
    <property type="entry name" value="6-blade_b-propeller_TolB-like"/>
</dbReference>
<evidence type="ECO:0000256" key="22">
    <source>
        <dbReference type="SAM" id="MobiDB-lite"/>
    </source>
</evidence>
<evidence type="ECO:0000256" key="16">
    <source>
        <dbReference type="ARBA" id="ARBA00044519"/>
    </source>
</evidence>
<comment type="catalytic activity">
    <reaction evidence="15">
        <text>3'-phosphoadenylyl sulfate + H2O = adenosine 5'-phosphosulfate + phosphate</text>
        <dbReference type="Rhea" id="RHEA:77639"/>
        <dbReference type="ChEBI" id="CHEBI:15377"/>
        <dbReference type="ChEBI" id="CHEBI:43474"/>
        <dbReference type="ChEBI" id="CHEBI:58243"/>
        <dbReference type="ChEBI" id="CHEBI:58339"/>
        <dbReference type="EC" id="3.1.3.7"/>
    </reaction>
    <physiologicalReaction direction="left-to-right" evidence="15">
        <dbReference type="Rhea" id="RHEA:77640"/>
    </physiologicalReaction>
</comment>
<evidence type="ECO:0000256" key="18">
    <source>
        <dbReference type="ARBA" id="ARBA00044554"/>
    </source>
</evidence>
<dbReference type="FunFam" id="3.30.540.10:FF:000023">
    <property type="entry name" value="Protein CBR-TAG-231"/>
    <property type="match status" value="1"/>
</dbReference>
<evidence type="ECO:0000256" key="5">
    <source>
        <dbReference type="ARBA" id="ARBA00022723"/>
    </source>
</evidence>
<dbReference type="CDD" id="cd14954">
    <property type="entry name" value="NHL_TRIM71_like"/>
    <property type="match status" value="1"/>
</dbReference>
<dbReference type="SUPFAM" id="SSF56655">
    <property type="entry name" value="Carbohydrate phosphatase"/>
    <property type="match status" value="1"/>
</dbReference>
<dbReference type="InterPro" id="IPR050952">
    <property type="entry name" value="TRIM-NHL_E3_ligases"/>
</dbReference>
<name>A0A8J6H871_TENMO</name>
<keyword evidence="5 19" id="KW-0479">Metal-binding</keyword>
<dbReference type="FunFam" id="2.120.10.30:FF:000037">
    <property type="entry name" value="Uncharacterized protein, isoform E"/>
    <property type="match status" value="1"/>
</dbReference>
<dbReference type="Pfam" id="PF00459">
    <property type="entry name" value="Inositol_P"/>
    <property type="match status" value="1"/>
</dbReference>
<keyword evidence="21" id="KW-0175">Coiled coil</keyword>
<dbReference type="GO" id="GO:0008270">
    <property type="term" value="F:zinc ion binding"/>
    <property type="evidence" value="ECO:0007669"/>
    <property type="project" value="UniProtKB-KW"/>
</dbReference>
<dbReference type="PRINTS" id="PR00377">
    <property type="entry name" value="IMPHPHTASES"/>
</dbReference>
<dbReference type="Pfam" id="PF01607">
    <property type="entry name" value="CBM_14"/>
    <property type="match status" value="1"/>
</dbReference>
<gene>
    <name evidence="24" type="ORF">GEV33_013623</name>
</gene>
<evidence type="ECO:0000256" key="17">
    <source>
        <dbReference type="ARBA" id="ARBA00044544"/>
    </source>
</evidence>
<evidence type="ECO:0000256" key="7">
    <source>
        <dbReference type="ARBA" id="ARBA00022801"/>
    </source>
</evidence>
<dbReference type="Proteomes" id="UP000719412">
    <property type="component" value="Unassembled WGS sequence"/>
</dbReference>